<dbReference type="Gene3D" id="3.40.50.300">
    <property type="entry name" value="P-loop containing nucleotide triphosphate hydrolases"/>
    <property type="match status" value="1"/>
</dbReference>
<evidence type="ECO:0000313" key="1">
    <source>
        <dbReference type="EMBL" id="NAS27014.1"/>
    </source>
</evidence>
<comment type="caution">
    <text evidence="1">The sequence shown here is derived from an EMBL/GenBank/DDBJ whole genome shotgun (WGS) entry which is preliminary data.</text>
</comment>
<dbReference type="RefSeq" id="WP_161483986.1">
    <property type="nucleotide sequence ID" value="NZ_WXEW01000013.1"/>
</dbReference>
<dbReference type="GO" id="GO:0016301">
    <property type="term" value="F:kinase activity"/>
    <property type="evidence" value="ECO:0007669"/>
    <property type="project" value="UniProtKB-KW"/>
</dbReference>
<accession>A0A7C9N772</accession>
<keyword evidence="1" id="KW-0808">Transferase</keyword>
<protein>
    <submittedName>
        <fullName evidence="1">Guanylate kinase</fullName>
    </submittedName>
</protein>
<dbReference type="AlphaFoldDB" id="A0A7C9N772"/>
<reference evidence="1 2" key="1">
    <citation type="submission" date="2020-01" db="EMBL/GenBank/DDBJ databases">
        <title>Herbidospora sp. NEAU-GS84 nov., a novel actinomycete isolated from soil.</title>
        <authorList>
            <person name="Han L."/>
        </authorList>
    </citation>
    <scope>NUCLEOTIDE SEQUENCE [LARGE SCALE GENOMIC DNA]</scope>
    <source>
        <strain evidence="1 2">NEAU-GS84</strain>
    </source>
</reference>
<proteinExistence type="predicted"/>
<name>A0A7C9N772_9ACTN</name>
<sequence>MTLRAIILYGPPTSGKDSITAALSQIDGRFTYLRKLKVGGGRSVGYQPVSREQLDELRREGRLAVETRRYGNVYAVDQADVTAMLTGGATPVVHMGNIPDVRALSASDPETWFRVRLNVPREVCEQRSRQRGDVDTPARLRAWDETLADLQTHDDGHTFHLCVETHLMDVETAAQTIITALKITNDH</sequence>
<dbReference type="InterPro" id="IPR027417">
    <property type="entry name" value="P-loop_NTPase"/>
</dbReference>
<gene>
    <name evidence="1" type="ORF">GT755_35760</name>
</gene>
<organism evidence="1 2">
    <name type="scientific">Herbidospora solisilvae</name>
    <dbReference type="NCBI Taxonomy" id="2696284"/>
    <lineage>
        <taxon>Bacteria</taxon>
        <taxon>Bacillati</taxon>
        <taxon>Actinomycetota</taxon>
        <taxon>Actinomycetes</taxon>
        <taxon>Streptosporangiales</taxon>
        <taxon>Streptosporangiaceae</taxon>
        <taxon>Herbidospora</taxon>
    </lineage>
</organism>
<dbReference type="SUPFAM" id="SSF52540">
    <property type="entry name" value="P-loop containing nucleoside triphosphate hydrolases"/>
    <property type="match status" value="1"/>
</dbReference>
<dbReference type="EMBL" id="WXEW01000013">
    <property type="protein sequence ID" value="NAS27014.1"/>
    <property type="molecule type" value="Genomic_DNA"/>
</dbReference>
<dbReference type="Proteomes" id="UP000479526">
    <property type="component" value="Unassembled WGS sequence"/>
</dbReference>
<keyword evidence="1" id="KW-0418">Kinase</keyword>
<evidence type="ECO:0000313" key="2">
    <source>
        <dbReference type="Proteomes" id="UP000479526"/>
    </source>
</evidence>
<keyword evidence="2" id="KW-1185">Reference proteome</keyword>